<keyword evidence="4 7" id="KW-0472">Membrane</keyword>
<feature type="compositionally biased region" description="Basic and acidic residues" evidence="6">
    <location>
        <begin position="331"/>
        <end position="341"/>
    </location>
</feature>
<feature type="transmembrane region" description="Helical" evidence="7">
    <location>
        <begin position="37"/>
        <end position="55"/>
    </location>
</feature>
<reference evidence="10" key="1">
    <citation type="journal article" date="2017" name="Genome Biol.">
        <title>Comparative genomics reveals high biological diversity and specific adaptations in the industrially and medically important fungal genus Aspergillus.</title>
        <authorList>
            <person name="de Vries R.P."/>
            <person name="Riley R."/>
            <person name="Wiebenga A."/>
            <person name="Aguilar-Osorio G."/>
            <person name="Amillis S."/>
            <person name="Uchima C.A."/>
            <person name="Anderluh G."/>
            <person name="Asadollahi M."/>
            <person name="Askin M."/>
            <person name="Barry K."/>
            <person name="Battaglia E."/>
            <person name="Bayram O."/>
            <person name="Benocci T."/>
            <person name="Braus-Stromeyer S.A."/>
            <person name="Caldana C."/>
            <person name="Canovas D."/>
            <person name="Cerqueira G.C."/>
            <person name="Chen F."/>
            <person name="Chen W."/>
            <person name="Choi C."/>
            <person name="Clum A."/>
            <person name="Dos Santos R.A."/>
            <person name="Damasio A.R."/>
            <person name="Diallinas G."/>
            <person name="Emri T."/>
            <person name="Fekete E."/>
            <person name="Flipphi M."/>
            <person name="Freyberg S."/>
            <person name="Gallo A."/>
            <person name="Gournas C."/>
            <person name="Habgood R."/>
            <person name="Hainaut M."/>
            <person name="Harispe M.L."/>
            <person name="Henrissat B."/>
            <person name="Hilden K.S."/>
            <person name="Hope R."/>
            <person name="Hossain A."/>
            <person name="Karabika E."/>
            <person name="Karaffa L."/>
            <person name="Karanyi Z."/>
            <person name="Krasevec N."/>
            <person name="Kuo A."/>
            <person name="Kusch H."/>
            <person name="LaButti K."/>
            <person name="Lagendijk E.L."/>
            <person name="Lapidus A."/>
            <person name="Levasseur A."/>
            <person name="Lindquist E."/>
            <person name="Lipzen A."/>
            <person name="Logrieco A.F."/>
            <person name="MacCabe A."/>
            <person name="Maekelae M.R."/>
            <person name="Malavazi I."/>
            <person name="Melin P."/>
            <person name="Meyer V."/>
            <person name="Mielnichuk N."/>
            <person name="Miskei M."/>
            <person name="Molnar A.P."/>
            <person name="Mule G."/>
            <person name="Ngan C.Y."/>
            <person name="Orejas M."/>
            <person name="Orosz E."/>
            <person name="Ouedraogo J.P."/>
            <person name="Overkamp K.M."/>
            <person name="Park H.-S."/>
            <person name="Perrone G."/>
            <person name="Piumi F."/>
            <person name="Punt P.J."/>
            <person name="Ram A.F."/>
            <person name="Ramon A."/>
            <person name="Rauscher S."/>
            <person name="Record E."/>
            <person name="Riano-Pachon D.M."/>
            <person name="Robert V."/>
            <person name="Roehrig J."/>
            <person name="Ruller R."/>
            <person name="Salamov A."/>
            <person name="Salih N.S."/>
            <person name="Samson R.A."/>
            <person name="Sandor E."/>
            <person name="Sanguinetti M."/>
            <person name="Schuetze T."/>
            <person name="Sepcic K."/>
            <person name="Shelest E."/>
            <person name="Sherlock G."/>
            <person name="Sophianopoulou V."/>
            <person name="Squina F.M."/>
            <person name="Sun H."/>
            <person name="Susca A."/>
            <person name="Todd R.B."/>
            <person name="Tsang A."/>
            <person name="Unkles S.E."/>
            <person name="van de Wiele N."/>
            <person name="van Rossen-Uffink D."/>
            <person name="Oliveira J.V."/>
            <person name="Vesth T.C."/>
            <person name="Visser J."/>
            <person name="Yu J.-H."/>
            <person name="Zhou M."/>
            <person name="Andersen M.R."/>
            <person name="Archer D.B."/>
            <person name="Baker S.E."/>
            <person name="Benoit I."/>
            <person name="Brakhage A.A."/>
            <person name="Braus G.H."/>
            <person name="Fischer R."/>
            <person name="Frisvad J.C."/>
            <person name="Goldman G.H."/>
            <person name="Houbraken J."/>
            <person name="Oakley B."/>
            <person name="Pocsi I."/>
            <person name="Scazzocchio C."/>
            <person name="Seiboth B."/>
            <person name="vanKuyk P.A."/>
            <person name="Wortman J."/>
            <person name="Dyer P.S."/>
            <person name="Grigoriev I.V."/>
        </authorList>
    </citation>
    <scope>NUCLEOTIDE SEQUENCE [LARGE SCALE GENOMIC DNA]</scope>
    <source>
        <strain evidence="10">CBS 583.65</strain>
    </source>
</reference>
<evidence type="ECO:0000256" key="3">
    <source>
        <dbReference type="ARBA" id="ARBA00022989"/>
    </source>
</evidence>
<evidence type="ECO:0000256" key="7">
    <source>
        <dbReference type="SAM" id="Phobius"/>
    </source>
</evidence>
<dbReference type="Proteomes" id="UP000184073">
    <property type="component" value="Unassembled WGS sequence"/>
</dbReference>
<evidence type="ECO:0000256" key="5">
    <source>
        <dbReference type="ARBA" id="ARBA00038359"/>
    </source>
</evidence>
<proteinExistence type="inferred from homology"/>
<evidence type="ECO:0000256" key="4">
    <source>
        <dbReference type="ARBA" id="ARBA00023136"/>
    </source>
</evidence>
<dbReference type="EMBL" id="KV878137">
    <property type="protein sequence ID" value="OJJ07322.1"/>
    <property type="molecule type" value="Genomic_DNA"/>
</dbReference>
<dbReference type="GO" id="GO:0016020">
    <property type="term" value="C:membrane"/>
    <property type="evidence" value="ECO:0007669"/>
    <property type="project" value="UniProtKB-SubCell"/>
</dbReference>
<gene>
    <name evidence="9" type="ORF">ASPVEDRAFT_155195</name>
</gene>
<dbReference type="OrthoDB" id="5329176at2759"/>
<dbReference type="InterPro" id="IPR052337">
    <property type="entry name" value="SAT4-like"/>
</dbReference>
<protein>
    <recommendedName>
        <fullName evidence="8">Rhodopsin domain-containing protein</fullName>
    </recommendedName>
</protein>
<dbReference type="RefSeq" id="XP_040673084.1">
    <property type="nucleotide sequence ID" value="XM_040808447.1"/>
</dbReference>
<comment type="similarity">
    <text evidence="5">Belongs to the SAT4 family.</text>
</comment>
<organism evidence="9 10">
    <name type="scientific">Aspergillus versicolor CBS 583.65</name>
    <dbReference type="NCBI Taxonomy" id="1036611"/>
    <lineage>
        <taxon>Eukaryota</taxon>
        <taxon>Fungi</taxon>
        <taxon>Dikarya</taxon>
        <taxon>Ascomycota</taxon>
        <taxon>Pezizomycotina</taxon>
        <taxon>Eurotiomycetes</taxon>
        <taxon>Eurotiomycetidae</taxon>
        <taxon>Eurotiales</taxon>
        <taxon>Aspergillaceae</taxon>
        <taxon>Aspergillus</taxon>
        <taxon>Aspergillus subgen. Nidulantes</taxon>
    </lineage>
</organism>
<feature type="transmembrane region" description="Helical" evidence="7">
    <location>
        <begin position="129"/>
        <end position="147"/>
    </location>
</feature>
<dbReference type="VEuPathDB" id="FungiDB:ASPVEDRAFT_155195"/>
<accession>A0A1L9Q0W6</accession>
<dbReference type="PANTHER" id="PTHR33048:SF129">
    <property type="entry name" value="INTEGRAL MEMBRANE PROTEIN-RELATED"/>
    <property type="match status" value="1"/>
</dbReference>
<dbReference type="AlphaFoldDB" id="A0A1L9Q0W6"/>
<keyword evidence="3 7" id="KW-1133">Transmembrane helix</keyword>
<name>A0A1L9Q0W6_ASPVE</name>
<feature type="domain" description="Rhodopsin" evidence="8">
    <location>
        <begin position="104"/>
        <end position="296"/>
    </location>
</feature>
<dbReference type="Pfam" id="PF20684">
    <property type="entry name" value="Fung_rhodopsin"/>
    <property type="match status" value="1"/>
</dbReference>
<evidence type="ECO:0000256" key="2">
    <source>
        <dbReference type="ARBA" id="ARBA00022692"/>
    </source>
</evidence>
<dbReference type="PANTHER" id="PTHR33048">
    <property type="entry name" value="PTH11-LIKE INTEGRAL MEMBRANE PROTEIN (AFU_ORTHOLOGUE AFUA_5G11245)"/>
    <property type="match status" value="1"/>
</dbReference>
<evidence type="ECO:0000256" key="1">
    <source>
        <dbReference type="ARBA" id="ARBA00004141"/>
    </source>
</evidence>
<evidence type="ECO:0000256" key="6">
    <source>
        <dbReference type="SAM" id="MobiDB-lite"/>
    </source>
</evidence>
<feature type="transmembrane region" description="Helical" evidence="7">
    <location>
        <begin position="268"/>
        <end position="290"/>
    </location>
</feature>
<evidence type="ECO:0000259" key="8">
    <source>
        <dbReference type="Pfam" id="PF20684"/>
    </source>
</evidence>
<feature type="region of interest" description="Disordered" evidence="6">
    <location>
        <begin position="322"/>
        <end position="359"/>
    </location>
</feature>
<dbReference type="InterPro" id="IPR049326">
    <property type="entry name" value="Rhodopsin_dom_fungi"/>
</dbReference>
<feature type="transmembrane region" description="Helical" evidence="7">
    <location>
        <begin position="67"/>
        <end position="89"/>
    </location>
</feature>
<feature type="transmembrane region" description="Helical" evidence="7">
    <location>
        <begin position="12"/>
        <end position="30"/>
    </location>
</feature>
<evidence type="ECO:0000313" key="10">
    <source>
        <dbReference type="Proteomes" id="UP000184073"/>
    </source>
</evidence>
<keyword evidence="2 7" id="KW-0812">Transmembrane</keyword>
<sequence length="359" mass="39931">MFETLQPSAYGVSFAFFALSLTTAILRMYSRNASSKALAETTGGCCLCLYALLLFPCRSKPLTFTQAFNTAQQGLFCVFLYHGGGLFVISPSSLRHMGDVLIKALNRHTTEVPMEHQAMLRKLLFAEEILYIWMHLIIKHAFLQFYLRLANKISFTYSVYATMALNVAVAVAIWLLYCLQCRPLPAFWNPTMYPDAVCRSHLLCARFNILTDFIILSLPIRPLWNMQPSLSRCLGVIAVVSVGSVAVIVSCLRLIVLHEFAVNPDFPYILGKMVIISAAELNVAIMAANAPSLKAVWLKHISGSLSNYMSSMPLSSLSKIQNAAPQAPVSRRRDTPKHDGDFADSSSMNNLVEPRSYDN</sequence>
<evidence type="ECO:0000313" key="9">
    <source>
        <dbReference type="EMBL" id="OJJ07322.1"/>
    </source>
</evidence>
<dbReference type="GeneID" id="63723958"/>
<keyword evidence="10" id="KW-1185">Reference proteome</keyword>
<comment type="subcellular location">
    <subcellularLocation>
        <location evidence="1">Membrane</location>
        <topology evidence="1">Multi-pass membrane protein</topology>
    </subcellularLocation>
</comment>
<feature type="transmembrane region" description="Helical" evidence="7">
    <location>
        <begin position="159"/>
        <end position="179"/>
    </location>
</feature>
<feature type="transmembrane region" description="Helical" evidence="7">
    <location>
        <begin position="233"/>
        <end position="256"/>
    </location>
</feature>